<evidence type="ECO:0000256" key="4">
    <source>
        <dbReference type="ARBA" id="ARBA00011965"/>
    </source>
</evidence>
<dbReference type="Pfam" id="PF02127">
    <property type="entry name" value="Peptidase_M18"/>
    <property type="match status" value="1"/>
</dbReference>
<evidence type="ECO:0000256" key="6">
    <source>
        <dbReference type="ARBA" id="ARBA00022670"/>
    </source>
</evidence>
<evidence type="ECO:0000256" key="8">
    <source>
        <dbReference type="ARBA" id="ARBA00022801"/>
    </source>
</evidence>
<evidence type="ECO:0000256" key="5">
    <source>
        <dbReference type="ARBA" id="ARBA00022438"/>
    </source>
</evidence>
<reference evidence="13 14" key="1">
    <citation type="journal article" date="2024" name="Nat. Commun.">
        <title>Phylogenomics reveals the evolutionary origins of lichenization in chlorophyte algae.</title>
        <authorList>
            <person name="Puginier C."/>
            <person name="Libourel C."/>
            <person name="Otte J."/>
            <person name="Skaloud P."/>
            <person name="Haon M."/>
            <person name="Grisel S."/>
            <person name="Petersen M."/>
            <person name="Berrin J.G."/>
            <person name="Delaux P.M."/>
            <person name="Dal Grande F."/>
            <person name="Keller J."/>
        </authorList>
    </citation>
    <scope>NUCLEOTIDE SEQUENCE [LARGE SCALE GENOMIC DNA]</scope>
    <source>
        <strain evidence="13 14">SAG 2036</strain>
    </source>
</reference>
<evidence type="ECO:0000256" key="1">
    <source>
        <dbReference type="ARBA" id="ARBA00001335"/>
    </source>
</evidence>
<evidence type="ECO:0000256" key="3">
    <source>
        <dbReference type="ARBA" id="ARBA00008290"/>
    </source>
</evidence>
<name>A0AAW1NRX9_9CHLO</name>
<dbReference type="NCBIfam" id="NF002759">
    <property type="entry name" value="PRK02813.1"/>
    <property type="match status" value="1"/>
</dbReference>
<dbReference type="InterPro" id="IPR023358">
    <property type="entry name" value="Peptidase_M18_dom2"/>
</dbReference>
<keyword evidence="8 11" id="KW-0378">Hydrolase</keyword>
<accession>A0AAW1NRX9</accession>
<dbReference type="SUPFAM" id="SSF101821">
    <property type="entry name" value="Aminopeptidase/glucanase lid domain"/>
    <property type="match status" value="1"/>
</dbReference>
<evidence type="ECO:0000256" key="2">
    <source>
        <dbReference type="ARBA" id="ARBA00001947"/>
    </source>
</evidence>
<comment type="cofactor">
    <cofactor evidence="2">
        <name>Zn(2+)</name>
        <dbReference type="ChEBI" id="CHEBI:29105"/>
    </cofactor>
</comment>
<comment type="catalytic activity">
    <reaction evidence="1">
        <text>Release of an N-terminal aspartate or glutamate from a peptide, with a preference for aspartate.</text>
        <dbReference type="EC" id="3.4.11.21"/>
    </reaction>
</comment>
<dbReference type="CDD" id="cd05658">
    <property type="entry name" value="M18_DAP"/>
    <property type="match status" value="1"/>
</dbReference>
<keyword evidence="14" id="KW-1185">Reference proteome</keyword>
<comment type="similarity">
    <text evidence="3 11">Belongs to the peptidase M18 family.</text>
</comment>
<dbReference type="GO" id="GO:0008237">
    <property type="term" value="F:metallopeptidase activity"/>
    <property type="evidence" value="ECO:0007669"/>
    <property type="project" value="UniProtKB-KW"/>
</dbReference>
<dbReference type="Gene3D" id="3.40.630.10">
    <property type="entry name" value="Zn peptidases"/>
    <property type="match status" value="1"/>
</dbReference>
<evidence type="ECO:0000256" key="9">
    <source>
        <dbReference type="ARBA" id="ARBA00022833"/>
    </source>
</evidence>
<evidence type="ECO:0000256" key="10">
    <source>
        <dbReference type="ARBA" id="ARBA00023049"/>
    </source>
</evidence>
<dbReference type="Proteomes" id="UP001465755">
    <property type="component" value="Unassembled WGS sequence"/>
</dbReference>
<dbReference type="GO" id="GO:0004177">
    <property type="term" value="F:aminopeptidase activity"/>
    <property type="evidence" value="ECO:0007669"/>
    <property type="project" value="UniProtKB-KW"/>
</dbReference>
<dbReference type="SUPFAM" id="SSF53187">
    <property type="entry name" value="Zn-dependent exopeptidases"/>
    <property type="match status" value="1"/>
</dbReference>
<keyword evidence="7 11" id="KW-0479">Metal-binding</keyword>
<sequence>MAAKRAKHAATNKKDGVTLAQDMLDFINEAWTPFHAVAEASRRLEAAGFEKLSEQQQWQLQPGKRYYFTRSLTTLVAFAVGAKYAPGNGFHMVGAHTDSPCLKLKPVSKGSKPGFQMINVEPYGGGLWHTWFDRDLTVAGSVLVRGSDGSLGYRLVKVPKPILRIPMLAIHLQRDIHEKGFKPNKQTHLAPILATAVEAAASKADSKASASGPEASANGNASHAVEEKAKHHPALLRAIAGALQIDAAQIVDFDLSVCDTQLGVIGGVDDEFVCVGRLDNLGMSFCSLQALLDCYHNPDALRDEENIKAVALFDHEEVGSSSAQGAGGPVMRDTITRVTSALTGGQHHQAIVQALAQSFLVSADMAHARHPNYAEAHEPDHSPAFGKGLVVKHNVNQRYATNSLSAALFREVGAAEGIPTQDFCVRSDMACGSTIGPILASSLGCRTLDVGAATLAMHSIREMASVADVGHSHAHFCAFFREFSKLDSNLNLDALPPPPVQVLHNDVPCNHT</sequence>
<dbReference type="FunFam" id="2.30.250.10:FF:000001">
    <property type="entry name" value="Aspartyl aminopeptidase 1"/>
    <property type="match status" value="1"/>
</dbReference>
<keyword evidence="5 11" id="KW-0031">Aminopeptidase</keyword>
<dbReference type="EC" id="3.4.11.21" evidence="4"/>
<dbReference type="PANTHER" id="PTHR28570:SF3">
    <property type="entry name" value="ASPARTYL AMINOPEPTIDASE"/>
    <property type="match status" value="1"/>
</dbReference>
<keyword evidence="6 11" id="KW-0645">Protease</keyword>
<evidence type="ECO:0000313" key="14">
    <source>
        <dbReference type="Proteomes" id="UP001465755"/>
    </source>
</evidence>
<evidence type="ECO:0000256" key="11">
    <source>
        <dbReference type="RuleBase" id="RU004386"/>
    </source>
</evidence>
<dbReference type="AlphaFoldDB" id="A0AAW1NRX9"/>
<organism evidence="13 14">
    <name type="scientific">Symbiochloris irregularis</name>
    <dbReference type="NCBI Taxonomy" id="706552"/>
    <lineage>
        <taxon>Eukaryota</taxon>
        <taxon>Viridiplantae</taxon>
        <taxon>Chlorophyta</taxon>
        <taxon>core chlorophytes</taxon>
        <taxon>Trebouxiophyceae</taxon>
        <taxon>Trebouxiales</taxon>
        <taxon>Trebouxiaceae</taxon>
        <taxon>Symbiochloris</taxon>
    </lineage>
</organism>
<gene>
    <name evidence="13" type="ORF">WJX73_009873</name>
</gene>
<protein>
    <recommendedName>
        <fullName evidence="4">aspartyl aminopeptidase</fullName>
        <ecNumber evidence="4">3.4.11.21</ecNumber>
    </recommendedName>
</protein>
<dbReference type="PRINTS" id="PR00932">
    <property type="entry name" value="AMINO1PTASE"/>
</dbReference>
<evidence type="ECO:0000313" key="13">
    <source>
        <dbReference type="EMBL" id="KAK9792037.1"/>
    </source>
</evidence>
<dbReference type="GO" id="GO:0008270">
    <property type="term" value="F:zinc ion binding"/>
    <property type="evidence" value="ECO:0007669"/>
    <property type="project" value="InterPro"/>
</dbReference>
<dbReference type="Gene3D" id="2.30.250.10">
    <property type="entry name" value="Aminopeptidase i, Domain 2"/>
    <property type="match status" value="1"/>
</dbReference>
<dbReference type="InterPro" id="IPR001948">
    <property type="entry name" value="Peptidase_M18"/>
</dbReference>
<keyword evidence="10 11" id="KW-0482">Metalloprotease</keyword>
<feature type="region of interest" description="Disordered" evidence="12">
    <location>
        <begin position="204"/>
        <end position="226"/>
    </location>
</feature>
<dbReference type="GO" id="GO:0005737">
    <property type="term" value="C:cytoplasm"/>
    <property type="evidence" value="ECO:0007669"/>
    <property type="project" value="UniProtKB-ARBA"/>
</dbReference>
<dbReference type="GO" id="GO:0006508">
    <property type="term" value="P:proteolysis"/>
    <property type="evidence" value="ECO:0007669"/>
    <property type="project" value="UniProtKB-KW"/>
</dbReference>
<dbReference type="PANTHER" id="PTHR28570">
    <property type="entry name" value="ASPARTYL AMINOPEPTIDASE"/>
    <property type="match status" value="1"/>
</dbReference>
<dbReference type="EMBL" id="JALJOQ010000169">
    <property type="protein sequence ID" value="KAK9792037.1"/>
    <property type="molecule type" value="Genomic_DNA"/>
</dbReference>
<keyword evidence="9 11" id="KW-0862">Zinc</keyword>
<evidence type="ECO:0000256" key="7">
    <source>
        <dbReference type="ARBA" id="ARBA00022723"/>
    </source>
</evidence>
<evidence type="ECO:0000256" key="12">
    <source>
        <dbReference type="SAM" id="MobiDB-lite"/>
    </source>
</evidence>
<proteinExistence type="inferred from homology"/>
<comment type="caution">
    <text evidence="13">The sequence shown here is derived from an EMBL/GenBank/DDBJ whole genome shotgun (WGS) entry which is preliminary data.</text>
</comment>